<gene>
    <name evidence="2" type="ORF">IDAT_06700</name>
</gene>
<dbReference type="eggNOG" id="COG2957">
    <property type="taxonomic scope" value="Bacteria"/>
</dbReference>
<dbReference type="Gene3D" id="3.75.10.10">
    <property type="entry name" value="L-arginine/glycine Amidinotransferase, Chain A"/>
    <property type="match status" value="1"/>
</dbReference>
<accession>A0A094J8I7</accession>
<dbReference type="PANTHER" id="PTHR31377">
    <property type="entry name" value="AGMATINE DEIMINASE-RELATED"/>
    <property type="match status" value="1"/>
</dbReference>
<dbReference type="InterPro" id="IPR007466">
    <property type="entry name" value="Peptidyl-Arg-deiminase_porph"/>
</dbReference>
<dbReference type="RefSeq" id="WP_034732139.1">
    <property type="nucleotide sequence ID" value="NZ_JPIN01000006.1"/>
</dbReference>
<dbReference type="AlphaFoldDB" id="A0A094J8I7"/>
<keyword evidence="3" id="KW-1185">Reference proteome</keyword>
<dbReference type="GO" id="GO:0009446">
    <property type="term" value="P:putrescine biosynthetic process"/>
    <property type="evidence" value="ECO:0007669"/>
    <property type="project" value="InterPro"/>
</dbReference>
<evidence type="ECO:0000313" key="3">
    <source>
        <dbReference type="Proteomes" id="UP000053718"/>
    </source>
</evidence>
<comment type="caution">
    <text evidence="2">The sequence shown here is derived from an EMBL/GenBank/DDBJ whole genome shotgun (WGS) entry which is preliminary data.</text>
</comment>
<evidence type="ECO:0008006" key="4">
    <source>
        <dbReference type="Google" id="ProtNLM"/>
    </source>
</evidence>
<proteinExistence type="predicted"/>
<dbReference type="GO" id="GO:0047632">
    <property type="term" value="F:agmatine deiminase activity"/>
    <property type="evidence" value="ECO:0007669"/>
    <property type="project" value="TreeGrafter"/>
</dbReference>
<dbReference type="PANTHER" id="PTHR31377:SF0">
    <property type="entry name" value="AGMATINE DEIMINASE-RELATED"/>
    <property type="match status" value="1"/>
</dbReference>
<protein>
    <recommendedName>
        <fullName evidence="4">Agmatine deiminase</fullName>
    </recommendedName>
</protein>
<sequence>MKLLADWQCHGPLLALWPYRNDVWRADAWPAQQAILTLLRALAPYHSVRLGVHPPQLHNALALVAGDLEVLPISYDDAWVRDIAPFWLTESSGVTALIGQFTGWHGIHSVIQRDQQFARKLATQMRSRYRRLPLVIEGGMLSTDGAGTALVHRKSLTQRNPELGWRAIERILKRALGLHRVIAIDHALSADETGGHVDNQMQFVDAKTLVYAPSAQDPSWNKELADLLAQAWAAEYRWLELPPVQAIQDQRDCYFDVQRHSGAMPRGVQPLLCSYANLLRLPKVIAVPQFGLTSDADAVRILQKAFPQLAVVAIPALEFVRGGGGPHCLTHCLPQA</sequence>
<keyword evidence="1" id="KW-0378">Hydrolase</keyword>
<dbReference type="Proteomes" id="UP000053718">
    <property type="component" value="Unassembled WGS sequence"/>
</dbReference>
<reference evidence="2 3" key="1">
    <citation type="submission" date="2014-06" db="EMBL/GenBank/DDBJ databases">
        <title>Draft genome sequence of Idiomarina sp. MCCC 1A10513.</title>
        <authorList>
            <person name="Du J."/>
            <person name="Lai Q."/>
            <person name="Shao Z."/>
        </authorList>
    </citation>
    <scope>NUCLEOTIDE SEQUENCE [LARGE SCALE GENOMIC DNA]</scope>
    <source>
        <strain evidence="2 3">MCCC 1A10513</strain>
    </source>
</reference>
<dbReference type="EMBL" id="JPIN01000006">
    <property type="protein sequence ID" value="KFZ28881.1"/>
    <property type="molecule type" value="Genomic_DNA"/>
</dbReference>
<name>A0A094J8I7_9GAMM</name>
<dbReference type="STRING" id="1517416.IDAT_06700"/>
<evidence type="ECO:0000313" key="2">
    <source>
        <dbReference type="EMBL" id="KFZ28881.1"/>
    </source>
</evidence>
<organism evidence="2 3">
    <name type="scientific">Pseudidiomarina atlantica</name>
    <dbReference type="NCBI Taxonomy" id="1517416"/>
    <lineage>
        <taxon>Bacteria</taxon>
        <taxon>Pseudomonadati</taxon>
        <taxon>Pseudomonadota</taxon>
        <taxon>Gammaproteobacteria</taxon>
        <taxon>Alteromonadales</taxon>
        <taxon>Idiomarinaceae</taxon>
        <taxon>Pseudidiomarina</taxon>
    </lineage>
</organism>
<dbReference type="SUPFAM" id="SSF55909">
    <property type="entry name" value="Pentein"/>
    <property type="match status" value="1"/>
</dbReference>
<evidence type="ECO:0000256" key="1">
    <source>
        <dbReference type="ARBA" id="ARBA00022801"/>
    </source>
</evidence>
<dbReference type="OrthoDB" id="9808013at2"/>
<dbReference type="GO" id="GO:0004668">
    <property type="term" value="F:protein-arginine deiminase activity"/>
    <property type="evidence" value="ECO:0007669"/>
    <property type="project" value="InterPro"/>
</dbReference>
<dbReference type="Pfam" id="PF04371">
    <property type="entry name" value="PAD_porph"/>
    <property type="match status" value="1"/>
</dbReference>